<gene>
    <name evidence="2" type="ORF">AHOG_13930</name>
</gene>
<feature type="region of interest" description="Disordered" evidence="1">
    <location>
        <begin position="62"/>
        <end position="85"/>
    </location>
</feature>
<proteinExistence type="predicted"/>
<dbReference type="AlphaFoldDB" id="A0A221W484"/>
<sequence>MSDAPLLDEMIVKGHRPRVAMIVKIDEVFHHRSKAFLRSALRNPETWHPDAVPSRPRIAKGLYRPEPDPAELEAHYRPAYAETRH</sequence>
<dbReference type="Proteomes" id="UP000204221">
    <property type="component" value="Chromosome"/>
</dbReference>
<reference evidence="2 3" key="1">
    <citation type="submission" date="2017-07" db="EMBL/GenBank/DDBJ databases">
        <title>Complete genome sequence of Actinoalloteichus hoggarensis DSM 45943, type strain of Actinoalloteichus hoggarensis.</title>
        <authorList>
            <person name="Ruckert C."/>
            <person name="Nouioui I."/>
            <person name="Willmese J."/>
            <person name="van Wezel G."/>
            <person name="Klenk H.-P."/>
            <person name="Kalinowski J."/>
            <person name="Zotchev S.B."/>
        </authorList>
    </citation>
    <scope>NUCLEOTIDE SEQUENCE [LARGE SCALE GENOMIC DNA]</scope>
    <source>
        <strain evidence="2 3">DSM 45943</strain>
    </source>
</reference>
<evidence type="ECO:0000313" key="2">
    <source>
        <dbReference type="EMBL" id="ASO20429.1"/>
    </source>
</evidence>
<evidence type="ECO:0000313" key="3">
    <source>
        <dbReference type="Proteomes" id="UP000204221"/>
    </source>
</evidence>
<dbReference type="RefSeq" id="WP_311770194.1">
    <property type="nucleotide sequence ID" value="NZ_CP022521.1"/>
</dbReference>
<keyword evidence="3" id="KW-1185">Reference proteome</keyword>
<evidence type="ECO:0000256" key="1">
    <source>
        <dbReference type="SAM" id="MobiDB-lite"/>
    </source>
</evidence>
<organism evidence="2 3">
    <name type="scientific">Actinoalloteichus hoggarensis</name>
    <dbReference type="NCBI Taxonomy" id="1470176"/>
    <lineage>
        <taxon>Bacteria</taxon>
        <taxon>Bacillati</taxon>
        <taxon>Actinomycetota</taxon>
        <taxon>Actinomycetes</taxon>
        <taxon>Pseudonocardiales</taxon>
        <taxon>Pseudonocardiaceae</taxon>
        <taxon>Actinoalloteichus</taxon>
    </lineage>
</organism>
<dbReference type="EMBL" id="CP022521">
    <property type="protein sequence ID" value="ASO20429.1"/>
    <property type="molecule type" value="Genomic_DNA"/>
</dbReference>
<dbReference type="KEGG" id="ahg:AHOG_13930"/>
<protein>
    <submittedName>
        <fullName evidence="2">Uncharacterized protein</fullName>
    </submittedName>
</protein>
<name>A0A221W484_9PSEU</name>
<accession>A0A221W484</accession>
<feature type="compositionally biased region" description="Basic and acidic residues" evidence="1">
    <location>
        <begin position="63"/>
        <end position="85"/>
    </location>
</feature>